<evidence type="ECO:0000256" key="2">
    <source>
        <dbReference type="ARBA" id="ARBA00022448"/>
    </source>
</evidence>
<feature type="transmembrane region" description="Helical" evidence="9">
    <location>
        <begin position="203"/>
        <end position="221"/>
    </location>
</feature>
<protein>
    <recommendedName>
        <fullName evidence="8">Autoinducer 2 import system permease protein LsrD</fullName>
    </recommendedName>
</protein>
<evidence type="ECO:0000256" key="3">
    <source>
        <dbReference type="ARBA" id="ARBA00022475"/>
    </source>
</evidence>
<dbReference type="PANTHER" id="PTHR32196:SF71">
    <property type="entry name" value="AUTOINDUCER 2 IMPORT SYSTEM PERMEASE PROTEIN LSRD"/>
    <property type="match status" value="1"/>
</dbReference>
<feature type="transmembrane region" description="Helical" evidence="9">
    <location>
        <begin position="91"/>
        <end position="111"/>
    </location>
</feature>
<feature type="transmembrane region" description="Helical" evidence="9">
    <location>
        <begin position="118"/>
        <end position="136"/>
    </location>
</feature>
<keyword evidence="5 9" id="KW-0812">Transmembrane</keyword>
<feature type="transmembrane region" description="Helical" evidence="9">
    <location>
        <begin position="290"/>
        <end position="308"/>
    </location>
</feature>
<keyword evidence="2" id="KW-0813">Transport</keyword>
<accession>A0A2V1JM18</accession>
<evidence type="ECO:0000256" key="7">
    <source>
        <dbReference type="ARBA" id="ARBA00023136"/>
    </source>
</evidence>
<feature type="transmembrane region" description="Helical" evidence="9">
    <location>
        <begin position="241"/>
        <end position="259"/>
    </location>
</feature>
<evidence type="ECO:0000256" key="6">
    <source>
        <dbReference type="ARBA" id="ARBA00022989"/>
    </source>
</evidence>
<evidence type="ECO:0000313" key="11">
    <source>
        <dbReference type="Proteomes" id="UP000245288"/>
    </source>
</evidence>
<reference evidence="10 11" key="1">
    <citation type="submission" date="2014-09" db="EMBL/GenBank/DDBJ databases">
        <title>Butyrate-producing bacteria isolated from human gut.</title>
        <authorList>
            <person name="Zhang Q."/>
            <person name="Zhao L."/>
        </authorList>
    </citation>
    <scope>NUCLEOTIDE SEQUENCE [LARGE SCALE GENOMIC DNA]</scope>
    <source>
        <strain evidence="10 11">21</strain>
    </source>
</reference>
<proteinExistence type="predicted"/>
<dbReference type="RefSeq" id="WP_109216587.1">
    <property type="nucleotide sequence ID" value="NZ_JRFU01000161.1"/>
</dbReference>
<comment type="caution">
    <text evidence="10">The sequence shown here is derived from an EMBL/GenBank/DDBJ whole genome shotgun (WGS) entry which is preliminary data.</text>
</comment>
<dbReference type="GO" id="GO:0022857">
    <property type="term" value="F:transmembrane transporter activity"/>
    <property type="evidence" value="ECO:0007669"/>
    <property type="project" value="InterPro"/>
</dbReference>
<evidence type="ECO:0000256" key="1">
    <source>
        <dbReference type="ARBA" id="ARBA00004651"/>
    </source>
</evidence>
<keyword evidence="4" id="KW-0997">Cell inner membrane</keyword>
<dbReference type="AlphaFoldDB" id="A0A2V1JM18"/>
<dbReference type="Proteomes" id="UP000245288">
    <property type="component" value="Unassembled WGS sequence"/>
</dbReference>
<keyword evidence="6 9" id="KW-1133">Transmembrane helix</keyword>
<keyword evidence="7 9" id="KW-0472">Membrane</keyword>
<dbReference type="OrthoDB" id="1765588at2"/>
<evidence type="ECO:0000256" key="8">
    <source>
        <dbReference type="ARBA" id="ARBA00039381"/>
    </source>
</evidence>
<dbReference type="Pfam" id="PF02653">
    <property type="entry name" value="BPD_transp_2"/>
    <property type="match status" value="1"/>
</dbReference>
<dbReference type="GO" id="GO:0005886">
    <property type="term" value="C:plasma membrane"/>
    <property type="evidence" value="ECO:0007669"/>
    <property type="project" value="UniProtKB-SubCell"/>
</dbReference>
<evidence type="ECO:0000256" key="9">
    <source>
        <dbReference type="SAM" id="Phobius"/>
    </source>
</evidence>
<evidence type="ECO:0000256" key="4">
    <source>
        <dbReference type="ARBA" id="ARBA00022519"/>
    </source>
</evidence>
<feature type="transmembrane region" description="Helical" evidence="9">
    <location>
        <begin position="39"/>
        <end position="60"/>
    </location>
</feature>
<dbReference type="EMBL" id="JRFU01000161">
    <property type="protein sequence ID" value="PWE85692.1"/>
    <property type="molecule type" value="Genomic_DNA"/>
</dbReference>
<keyword evidence="3" id="KW-1003">Cell membrane</keyword>
<gene>
    <name evidence="10" type="ORF">LG34_14425</name>
</gene>
<feature type="transmembrane region" description="Helical" evidence="9">
    <location>
        <begin position="266"/>
        <end position="284"/>
    </location>
</feature>
<feature type="transmembrane region" description="Helical" evidence="9">
    <location>
        <begin position="148"/>
        <end position="172"/>
    </location>
</feature>
<evidence type="ECO:0000313" key="10">
    <source>
        <dbReference type="EMBL" id="PWE85692.1"/>
    </source>
</evidence>
<evidence type="ECO:0000256" key="5">
    <source>
        <dbReference type="ARBA" id="ARBA00022692"/>
    </source>
</evidence>
<dbReference type="PANTHER" id="PTHR32196">
    <property type="entry name" value="ABC TRANSPORTER PERMEASE PROTEIN YPHD-RELATED-RELATED"/>
    <property type="match status" value="1"/>
</dbReference>
<organism evidence="10 11">
    <name type="scientific">Eubacterium ramulus</name>
    <dbReference type="NCBI Taxonomy" id="39490"/>
    <lineage>
        <taxon>Bacteria</taxon>
        <taxon>Bacillati</taxon>
        <taxon>Bacillota</taxon>
        <taxon>Clostridia</taxon>
        <taxon>Eubacteriales</taxon>
        <taxon>Eubacteriaceae</taxon>
        <taxon>Eubacterium</taxon>
    </lineage>
</organism>
<name>A0A2V1JM18_EUBRA</name>
<dbReference type="InterPro" id="IPR001851">
    <property type="entry name" value="ABC_transp_permease"/>
</dbReference>
<keyword evidence="11" id="KW-1185">Reference proteome</keyword>
<sequence>MKKQGKIQLLDIVPIFILAGIFIIFTVASNGATLSSYNLKLLCTNVVPVIIGSLGCIFVIALGGTDISIGASAALCSSIAAVISGQTAGWVAIPVTIILSTALGALIGFIVTKFHVGSFMCTLAILIAGRGLLNFMLQQSSIAAPKGISFVTSFAFTIILLIALIVIVWFVFEYTKFGFYCKCIGENERTVHSVGINVKKIRIICFMISGLMAGIIGLVQICRVGGSTSTLCNMLEMKVQMAIFLGGILTTGGFSAKIYKLIIGSFTIVVIENGMIILGVSSALSEAIEGIILVAILITTVYCSKVAVNKDLKMAALADKESVAESAAH</sequence>
<dbReference type="CDD" id="cd06579">
    <property type="entry name" value="TM_PBP1_transp_AraH_like"/>
    <property type="match status" value="1"/>
</dbReference>
<feature type="transmembrane region" description="Helical" evidence="9">
    <location>
        <begin position="12"/>
        <end position="33"/>
    </location>
</feature>
<comment type="subcellular location">
    <subcellularLocation>
        <location evidence="1">Cell membrane</location>
        <topology evidence="1">Multi-pass membrane protein</topology>
    </subcellularLocation>
</comment>